<evidence type="ECO:0000256" key="1">
    <source>
        <dbReference type="SAM" id="Phobius"/>
    </source>
</evidence>
<feature type="transmembrane region" description="Helical" evidence="1">
    <location>
        <begin position="12"/>
        <end position="37"/>
    </location>
</feature>
<accession>A0A5N6SS92</accession>
<organism evidence="2 3">
    <name type="scientific">Aspergillus pseudotamarii</name>
    <dbReference type="NCBI Taxonomy" id="132259"/>
    <lineage>
        <taxon>Eukaryota</taxon>
        <taxon>Fungi</taxon>
        <taxon>Dikarya</taxon>
        <taxon>Ascomycota</taxon>
        <taxon>Pezizomycotina</taxon>
        <taxon>Eurotiomycetes</taxon>
        <taxon>Eurotiomycetidae</taxon>
        <taxon>Eurotiales</taxon>
        <taxon>Aspergillaceae</taxon>
        <taxon>Aspergillus</taxon>
        <taxon>Aspergillus subgen. Circumdati</taxon>
    </lineage>
</organism>
<protein>
    <submittedName>
        <fullName evidence="2">Uncharacterized protein</fullName>
    </submittedName>
</protein>
<keyword evidence="3" id="KW-1185">Reference proteome</keyword>
<dbReference type="RefSeq" id="XP_031912316.1">
    <property type="nucleotide sequence ID" value="XM_032054943.1"/>
</dbReference>
<reference evidence="2 3" key="1">
    <citation type="submission" date="2019-04" db="EMBL/GenBank/DDBJ databases">
        <title>Friends and foes A comparative genomics study of 23 Aspergillus species from section Flavi.</title>
        <authorList>
            <consortium name="DOE Joint Genome Institute"/>
            <person name="Kjaerbolling I."/>
            <person name="Vesth T."/>
            <person name="Frisvad J.C."/>
            <person name="Nybo J.L."/>
            <person name="Theobald S."/>
            <person name="Kildgaard S."/>
            <person name="Isbrandt T."/>
            <person name="Kuo A."/>
            <person name="Sato A."/>
            <person name="Lyhne E.K."/>
            <person name="Kogle M.E."/>
            <person name="Wiebenga A."/>
            <person name="Kun R.S."/>
            <person name="Lubbers R.J."/>
            <person name="Makela M.R."/>
            <person name="Barry K."/>
            <person name="Chovatia M."/>
            <person name="Clum A."/>
            <person name="Daum C."/>
            <person name="Haridas S."/>
            <person name="He G."/>
            <person name="LaButti K."/>
            <person name="Lipzen A."/>
            <person name="Mondo S."/>
            <person name="Riley R."/>
            <person name="Salamov A."/>
            <person name="Simmons B.A."/>
            <person name="Magnuson J.K."/>
            <person name="Henrissat B."/>
            <person name="Mortensen U.H."/>
            <person name="Larsen T.O."/>
            <person name="Devries R.P."/>
            <person name="Grigoriev I.V."/>
            <person name="Machida M."/>
            <person name="Baker S.E."/>
            <person name="Andersen M.R."/>
        </authorList>
    </citation>
    <scope>NUCLEOTIDE SEQUENCE [LARGE SCALE GENOMIC DNA]</scope>
    <source>
        <strain evidence="2 3">CBS 117625</strain>
    </source>
</reference>
<evidence type="ECO:0000313" key="2">
    <source>
        <dbReference type="EMBL" id="KAE8136253.1"/>
    </source>
</evidence>
<keyword evidence="1" id="KW-0472">Membrane</keyword>
<sequence>MNMYDGDGSIPWVQWLYFFFFNFLSGYLVLSLFAFLLPGGGRTSNQNSIQGVPVDYGRWTLLRIRTALWMEI</sequence>
<dbReference type="AlphaFoldDB" id="A0A5N6SS92"/>
<dbReference type="Proteomes" id="UP000325672">
    <property type="component" value="Unassembled WGS sequence"/>
</dbReference>
<proteinExistence type="predicted"/>
<dbReference type="GeneID" id="43639153"/>
<dbReference type="EMBL" id="ML743586">
    <property type="protein sequence ID" value="KAE8136253.1"/>
    <property type="molecule type" value="Genomic_DNA"/>
</dbReference>
<evidence type="ECO:0000313" key="3">
    <source>
        <dbReference type="Proteomes" id="UP000325672"/>
    </source>
</evidence>
<name>A0A5N6SS92_ASPPS</name>
<gene>
    <name evidence="2" type="ORF">BDV38DRAFT_250382</name>
</gene>
<keyword evidence="1" id="KW-0812">Transmembrane</keyword>
<keyword evidence="1" id="KW-1133">Transmembrane helix</keyword>
<dbReference type="OrthoDB" id="5377952at2759"/>